<evidence type="ECO:0000259" key="4">
    <source>
        <dbReference type="PROSITE" id="PS50949"/>
    </source>
</evidence>
<accession>A7NPW5</accession>
<keyword evidence="3" id="KW-0804">Transcription</keyword>
<evidence type="ECO:0000256" key="2">
    <source>
        <dbReference type="ARBA" id="ARBA00023125"/>
    </source>
</evidence>
<dbReference type="STRING" id="383372.Rcas_3562"/>
<dbReference type="InterPro" id="IPR000524">
    <property type="entry name" value="Tscrpt_reg_HTH_GntR"/>
</dbReference>
<dbReference type="GO" id="GO:0003700">
    <property type="term" value="F:DNA-binding transcription factor activity"/>
    <property type="evidence" value="ECO:0007669"/>
    <property type="project" value="InterPro"/>
</dbReference>
<dbReference type="RefSeq" id="WP_012122034.1">
    <property type="nucleotide sequence ID" value="NC_009767.1"/>
</dbReference>
<evidence type="ECO:0000256" key="3">
    <source>
        <dbReference type="ARBA" id="ARBA00023163"/>
    </source>
</evidence>
<evidence type="ECO:0000313" key="6">
    <source>
        <dbReference type="Proteomes" id="UP000000263"/>
    </source>
</evidence>
<dbReference type="PANTHER" id="PTHR38445">
    <property type="entry name" value="HTH-TYPE TRANSCRIPTIONAL REPRESSOR YTRA"/>
    <property type="match status" value="1"/>
</dbReference>
<dbReference type="CDD" id="cd07377">
    <property type="entry name" value="WHTH_GntR"/>
    <property type="match status" value="1"/>
</dbReference>
<dbReference type="Gene3D" id="1.10.10.10">
    <property type="entry name" value="Winged helix-like DNA-binding domain superfamily/Winged helix DNA-binding domain"/>
    <property type="match status" value="1"/>
</dbReference>
<organism evidence="5 6">
    <name type="scientific">Roseiflexus castenholzii (strain DSM 13941 / HLO8)</name>
    <dbReference type="NCBI Taxonomy" id="383372"/>
    <lineage>
        <taxon>Bacteria</taxon>
        <taxon>Bacillati</taxon>
        <taxon>Chloroflexota</taxon>
        <taxon>Chloroflexia</taxon>
        <taxon>Chloroflexales</taxon>
        <taxon>Roseiflexineae</taxon>
        <taxon>Roseiflexaceae</taxon>
        <taxon>Roseiflexus</taxon>
    </lineage>
</organism>
<dbReference type="PROSITE" id="PS50949">
    <property type="entry name" value="HTH_GNTR"/>
    <property type="match status" value="1"/>
</dbReference>
<name>A7NPW5_ROSCS</name>
<dbReference type="SMART" id="SM00345">
    <property type="entry name" value="HTH_GNTR"/>
    <property type="match status" value="1"/>
</dbReference>
<dbReference type="EMBL" id="CP000804">
    <property type="protein sequence ID" value="ABU59611.1"/>
    <property type="molecule type" value="Genomic_DNA"/>
</dbReference>
<evidence type="ECO:0000313" key="5">
    <source>
        <dbReference type="EMBL" id="ABU59611.1"/>
    </source>
</evidence>
<dbReference type="SUPFAM" id="SSF46785">
    <property type="entry name" value="Winged helix' DNA-binding domain"/>
    <property type="match status" value="1"/>
</dbReference>
<dbReference type="InterPro" id="IPR036390">
    <property type="entry name" value="WH_DNA-bd_sf"/>
</dbReference>
<protein>
    <submittedName>
        <fullName evidence="5">Transcriptional regulator, GntR family</fullName>
    </submittedName>
</protein>
<keyword evidence="2" id="KW-0238">DNA-binding</keyword>
<dbReference type="Proteomes" id="UP000000263">
    <property type="component" value="Chromosome"/>
</dbReference>
<dbReference type="Pfam" id="PF00392">
    <property type="entry name" value="GntR"/>
    <property type="match status" value="1"/>
</dbReference>
<reference evidence="5 6" key="1">
    <citation type="submission" date="2007-08" db="EMBL/GenBank/DDBJ databases">
        <title>Complete sequence of Roseiflexus castenholzii DSM 13941.</title>
        <authorList>
            <consortium name="US DOE Joint Genome Institute"/>
            <person name="Copeland A."/>
            <person name="Lucas S."/>
            <person name="Lapidus A."/>
            <person name="Barry K."/>
            <person name="Glavina del Rio T."/>
            <person name="Dalin E."/>
            <person name="Tice H."/>
            <person name="Pitluck S."/>
            <person name="Thompson L.S."/>
            <person name="Brettin T."/>
            <person name="Bruce D."/>
            <person name="Detter J.C."/>
            <person name="Han C."/>
            <person name="Tapia R."/>
            <person name="Schmutz J."/>
            <person name="Larimer F."/>
            <person name="Land M."/>
            <person name="Hauser L."/>
            <person name="Kyrpides N."/>
            <person name="Mikhailova N."/>
            <person name="Bryant D.A."/>
            <person name="Hanada S."/>
            <person name="Tsukatani Y."/>
            <person name="Richardson P."/>
        </authorList>
    </citation>
    <scope>NUCLEOTIDE SEQUENCE [LARGE SCALE GENOMIC DNA]</scope>
    <source>
        <strain evidence="6">DSM 13941 / HLO8</strain>
    </source>
</reference>
<dbReference type="InterPro" id="IPR036388">
    <property type="entry name" value="WH-like_DNA-bd_sf"/>
</dbReference>
<dbReference type="GO" id="GO:0003677">
    <property type="term" value="F:DNA binding"/>
    <property type="evidence" value="ECO:0007669"/>
    <property type="project" value="UniProtKB-KW"/>
</dbReference>
<dbReference type="PRINTS" id="PR00035">
    <property type="entry name" value="HTHGNTR"/>
</dbReference>
<evidence type="ECO:0000256" key="1">
    <source>
        <dbReference type="ARBA" id="ARBA00023015"/>
    </source>
</evidence>
<sequence>MAMHDRISAKDIQRALIWRISNGVYHPGEALPPVRKLAEEFGANRNTVNKACQELRKLGLLEMRADRRSPIVTRMATTAAPLEHVRQQARDVVWQAMSAGMTRQQLLADITALIEEVYGESDLTIRFLECNSYDSTTLSHDLSRLTGVPISAGLLDELRQNVDAFAQAYDLIVTTFHHLAEVSQALAQYRDRVIGVDTRPSPESLLRIARLTKPRIGLVCTLPDTARSLEYTILSYQPTAHVVTALIGAHDDVRRLARGCDHLVVTHNCVPALTELTGRRPDVVIEFRIDDQSIEYLKERIRDARQRAAMAPRAQESVS</sequence>
<proteinExistence type="predicted"/>
<keyword evidence="6" id="KW-1185">Reference proteome</keyword>
<feature type="domain" description="HTH gntR-type" evidence="4">
    <location>
        <begin position="6"/>
        <end position="75"/>
    </location>
</feature>
<dbReference type="HOGENOM" id="CLU_072769_1_0_0"/>
<dbReference type="AlphaFoldDB" id="A7NPW5"/>
<dbReference type="KEGG" id="rca:Rcas_3562"/>
<dbReference type="PANTHER" id="PTHR38445:SF9">
    <property type="entry name" value="HTH-TYPE TRANSCRIPTIONAL REPRESSOR YTRA"/>
    <property type="match status" value="1"/>
</dbReference>
<dbReference type="eggNOG" id="COG1725">
    <property type="taxonomic scope" value="Bacteria"/>
</dbReference>
<gene>
    <name evidence="5" type="ordered locus">Rcas_3562</name>
</gene>
<keyword evidence="1" id="KW-0805">Transcription regulation</keyword>